<sequence length="425" mass="47940">MPVLNVRDKDCITPRCHKGLKYTMYKTNYFSLTVAVKLLKVNARLKDKLEHQQRLRYLKYEQMLQRERQMVQQARARVARRADRRARARGRGGRGAAGRGRRRGRGRARGGAVAGERDPEEAIGVNEEPGVDEAPPPPRGAGRGWGRDRERAGGRGAADRENVQEAGLVNGDPMAALNEQAVVRRPQAPVVGQGAPLLDENVQDLLAPLIWEEERLLQPPPPLKDDLISQLQALSHENLARFIGIFAVYTKGKQYANCPCFEYGEGRGLEKALGSHELIQAKRNYSIIFQIASGLEYLHSNGLAHGYLTPSNVIFRDKERTRVMITDFCLPEKYHIRFSSPYLNRTVEEPYSSVCDIYSLAAVAASIIQNETFLVIPNRGRLLMQQAFADLRQVYRQRYDVIMSGLFETDQLRPSATEFKDAFAH</sequence>
<evidence type="ECO:0000256" key="1">
    <source>
        <dbReference type="SAM" id="MobiDB-lite"/>
    </source>
</evidence>
<feature type="compositionally biased region" description="Basic residues" evidence="1">
    <location>
        <begin position="99"/>
        <end position="108"/>
    </location>
</feature>
<dbReference type="InterPro" id="IPR000719">
    <property type="entry name" value="Prot_kinase_dom"/>
</dbReference>
<dbReference type="PROSITE" id="PS50011">
    <property type="entry name" value="PROTEIN_KINASE_DOM"/>
    <property type="match status" value="1"/>
</dbReference>
<dbReference type="KEGG" id="vde:111254135"/>
<keyword evidence="4" id="KW-1185">Reference proteome</keyword>
<dbReference type="PANTHER" id="PTHR44167">
    <property type="entry name" value="OVARIAN-SPECIFIC SERINE/THREONINE-PROTEIN KINASE LOK-RELATED"/>
    <property type="match status" value="1"/>
</dbReference>
<dbReference type="OrthoDB" id="6351938at2759"/>
<dbReference type="SUPFAM" id="SSF56112">
    <property type="entry name" value="Protein kinase-like (PK-like)"/>
    <property type="match status" value="1"/>
</dbReference>
<organism evidence="3 4">
    <name type="scientific">Varroa destructor</name>
    <name type="common">Honeybee mite</name>
    <dbReference type="NCBI Taxonomy" id="109461"/>
    <lineage>
        <taxon>Eukaryota</taxon>
        <taxon>Metazoa</taxon>
        <taxon>Ecdysozoa</taxon>
        <taxon>Arthropoda</taxon>
        <taxon>Chelicerata</taxon>
        <taxon>Arachnida</taxon>
        <taxon>Acari</taxon>
        <taxon>Parasitiformes</taxon>
        <taxon>Mesostigmata</taxon>
        <taxon>Gamasina</taxon>
        <taxon>Dermanyssoidea</taxon>
        <taxon>Varroidae</taxon>
        <taxon>Varroa</taxon>
    </lineage>
</organism>
<proteinExistence type="predicted"/>
<evidence type="ECO:0000313" key="3">
    <source>
        <dbReference type="EnsemblMetazoa" id="XP_022670423"/>
    </source>
</evidence>
<dbReference type="GeneID" id="111254135"/>
<dbReference type="EnsemblMetazoa" id="XM_022814688">
    <property type="protein sequence ID" value="XP_022670423"/>
    <property type="gene ID" value="LOC111254135"/>
</dbReference>
<dbReference type="GO" id="GO:0005634">
    <property type="term" value="C:nucleus"/>
    <property type="evidence" value="ECO:0007669"/>
    <property type="project" value="TreeGrafter"/>
</dbReference>
<dbReference type="SMART" id="SM00220">
    <property type="entry name" value="S_TKc"/>
    <property type="match status" value="1"/>
</dbReference>
<dbReference type="GO" id="GO:0044773">
    <property type="term" value="P:mitotic DNA damage checkpoint signaling"/>
    <property type="evidence" value="ECO:0007669"/>
    <property type="project" value="TreeGrafter"/>
</dbReference>
<feature type="domain" description="Protein kinase" evidence="2">
    <location>
        <begin position="83"/>
        <end position="425"/>
    </location>
</feature>
<protein>
    <recommendedName>
        <fullName evidence="2">Protein kinase domain-containing protein</fullName>
    </recommendedName>
</protein>
<dbReference type="Gene3D" id="1.10.510.10">
    <property type="entry name" value="Transferase(Phosphotransferase) domain 1"/>
    <property type="match status" value="1"/>
</dbReference>
<dbReference type="Proteomes" id="UP000594260">
    <property type="component" value="Unplaced"/>
</dbReference>
<feature type="compositionally biased region" description="Basic and acidic residues" evidence="1">
    <location>
        <begin position="145"/>
        <end position="163"/>
    </location>
</feature>
<dbReference type="GO" id="GO:0005524">
    <property type="term" value="F:ATP binding"/>
    <property type="evidence" value="ECO:0007669"/>
    <property type="project" value="InterPro"/>
</dbReference>
<dbReference type="GO" id="GO:0004674">
    <property type="term" value="F:protein serine/threonine kinase activity"/>
    <property type="evidence" value="ECO:0007669"/>
    <property type="project" value="TreeGrafter"/>
</dbReference>
<reference evidence="3" key="1">
    <citation type="submission" date="2021-01" db="UniProtKB">
        <authorList>
            <consortium name="EnsemblMetazoa"/>
        </authorList>
    </citation>
    <scope>IDENTIFICATION</scope>
</reference>
<evidence type="ECO:0000259" key="2">
    <source>
        <dbReference type="PROSITE" id="PS50011"/>
    </source>
</evidence>
<dbReference type="RefSeq" id="XP_022670423.1">
    <property type="nucleotide sequence ID" value="XM_022814688.1"/>
</dbReference>
<name>A0A7M7KR05_VARDE</name>
<dbReference type="InParanoid" id="A0A7M7KR05"/>
<dbReference type="InterPro" id="IPR011009">
    <property type="entry name" value="Kinase-like_dom_sf"/>
</dbReference>
<dbReference type="PANTHER" id="PTHR44167:SF24">
    <property type="entry name" value="SERINE_THREONINE-PROTEIN KINASE CHK2"/>
    <property type="match status" value="1"/>
</dbReference>
<feature type="region of interest" description="Disordered" evidence="1">
    <location>
        <begin position="78"/>
        <end position="166"/>
    </location>
</feature>
<evidence type="ECO:0000313" key="4">
    <source>
        <dbReference type="Proteomes" id="UP000594260"/>
    </source>
</evidence>
<dbReference type="Pfam" id="PF00069">
    <property type="entry name" value="Pkinase"/>
    <property type="match status" value="1"/>
</dbReference>
<dbReference type="AlphaFoldDB" id="A0A7M7KR05"/>
<accession>A0A7M7KR05</accession>
<feature type="compositionally biased region" description="Basic residues" evidence="1">
    <location>
        <begin position="78"/>
        <end position="92"/>
    </location>
</feature>